<gene>
    <name evidence="5" type="ORF">JGS22_019710</name>
</gene>
<dbReference type="InterPro" id="IPR023346">
    <property type="entry name" value="Lysozyme-like_dom_sf"/>
</dbReference>
<sequence length="173" mass="17706">MTSAAPAGPSADRVAGCSTPTRAAPRADPARGADLPCGADEADASAARHSAPHRRGPDAPRTAAGRRTADGALRAGVPALAVTALALPADRPAHARGADRGPCAAGQSPWDCLSRCEAGGDWSANTGNGFYGGLRFWQPTWEEFGGLRYAPRADLAARTEQIAVAERVPARQG</sequence>
<comment type="similarity">
    <text evidence="1">Belongs to the transglycosylase family. Rpf subfamily.</text>
</comment>
<feature type="compositionally biased region" description="Low complexity" evidence="3">
    <location>
        <begin position="59"/>
        <end position="71"/>
    </location>
</feature>
<name>A0A949JJE7_9ACTN</name>
<evidence type="ECO:0000256" key="3">
    <source>
        <dbReference type="SAM" id="MobiDB-lite"/>
    </source>
</evidence>
<dbReference type="Gene3D" id="1.10.530.10">
    <property type="match status" value="1"/>
</dbReference>
<feature type="compositionally biased region" description="Low complexity" evidence="3">
    <location>
        <begin position="19"/>
        <end position="34"/>
    </location>
</feature>
<dbReference type="Proteomes" id="UP000694501">
    <property type="component" value="Unassembled WGS sequence"/>
</dbReference>
<reference evidence="5" key="1">
    <citation type="submission" date="2021-06" db="EMBL/GenBank/DDBJ databases">
        <title>Sequencing of actinobacteria type strains.</title>
        <authorList>
            <person name="Nguyen G.-S."/>
            <person name="Wentzel A."/>
        </authorList>
    </citation>
    <scope>NUCLEOTIDE SEQUENCE</scope>
    <source>
        <strain evidence="5">P38-E01</strain>
    </source>
</reference>
<evidence type="ECO:0000256" key="1">
    <source>
        <dbReference type="ARBA" id="ARBA00010830"/>
    </source>
</evidence>
<dbReference type="SUPFAM" id="SSF53955">
    <property type="entry name" value="Lysozyme-like"/>
    <property type="match status" value="1"/>
</dbReference>
<keyword evidence="6" id="KW-1185">Reference proteome</keyword>
<evidence type="ECO:0000259" key="4">
    <source>
        <dbReference type="Pfam" id="PF06737"/>
    </source>
</evidence>
<dbReference type="Pfam" id="PF06737">
    <property type="entry name" value="Transglycosylas"/>
    <property type="match status" value="1"/>
</dbReference>
<organism evidence="5 6">
    <name type="scientific">Streptomyces tardus</name>
    <dbReference type="NCBI Taxonomy" id="2780544"/>
    <lineage>
        <taxon>Bacteria</taxon>
        <taxon>Bacillati</taxon>
        <taxon>Actinomycetota</taxon>
        <taxon>Actinomycetes</taxon>
        <taxon>Kitasatosporales</taxon>
        <taxon>Streptomycetaceae</taxon>
        <taxon>Streptomyces</taxon>
    </lineage>
</organism>
<dbReference type="EMBL" id="JAELVF020000001">
    <property type="protein sequence ID" value="MBU7599789.1"/>
    <property type="molecule type" value="Genomic_DNA"/>
</dbReference>
<feature type="region of interest" description="Disordered" evidence="3">
    <location>
        <begin position="1"/>
        <end position="71"/>
    </location>
</feature>
<dbReference type="AlphaFoldDB" id="A0A949JJE7"/>
<keyword evidence="2" id="KW-0378">Hydrolase</keyword>
<protein>
    <submittedName>
        <fullName evidence="5">Transglycosylase family protein</fullName>
    </submittedName>
</protein>
<dbReference type="GO" id="GO:0016787">
    <property type="term" value="F:hydrolase activity"/>
    <property type="evidence" value="ECO:0007669"/>
    <property type="project" value="UniProtKB-KW"/>
</dbReference>
<dbReference type="InterPro" id="IPR010618">
    <property type="entry name" value="RPF"/>
</dbReference>
<evidence type="ECO:0000256" key="2">
    <source>
        <dbReference type="ARBA" id="ARBA00022801"/>
    </source>
</evidence>
<feature type="domain" description="Resuscitation-promoting factor core lysozyme-like" evidence="4">
    <location>
        <begin position="105"/>
        <end position="173"/>
    </location>
</feature>
<evidence type="ECO:0000313" key="6">
    <source>
        <dbReference type="Proteomes" id="UP000694501"/>
    </source>
</evidence>
<dbReference type="CDD" id="cd13925">
    <property type="entry name" value="RPF"/>
    <property type="match status" value="1"/>
</dbReference>
<proteinExistence type="inferred from homology"/>
<accession>A0A949JJE7</accession>
<comment type="caution">
    <text evidence="5">The sequence shown here is derived from an EMBL/GenBank/DDBJ whole genome shotgun (WGS) entry which is preliminary data.</text>
</comment>
<evidence type="ECO:0000313" key="5">
    <source>
        <dbReference type="EMBL" id="MBU7599789.1"/>
    </source>
</evidence>